<dbReference type="GO" id="GO:0051642">
    <property type="term" value="P:centrosome localization"/>
    <property type="evidence" value="ECO:0007669"/>
    <property type="project" value="TreeGrafter"/>
</dbReference>
<evidence type="ECO:0000313" key="5">
    <source>
        <dbReference type="Proteomes" id="UP000688137"/>
    </source>
</evidence>
<dbReference type="PANTHER" id="PTHR10921">
    <property type="entry name" value="NUCLEAR DISTRIBUTION PROTEIN NUDE HOMOLOG 1"/>
    <property type="match status" value="1"/>
</dbReference>
<dbReference type="GO" id="GO:0005813">
    <property type="term" value="C:centrosome"/>
    <property type="evidence" value="ECO:0007669"/>
    <property type="project" value="TreeGrafter"/>
</dbReference>
<dbReference type="OMA" id="VEYKNSM"/>
<dbReference type="GO" id="GO:0005871">
    <property type="term" value="C:kinesin complex"/>
    <property type="evidence" value="ECO:0007669"/>
    <property type="project" value="TreeGrafter"/>
</dbReference>
<dbReference type="GO" id="GO:0047496">
    <property type="term" value="P:vesicle transport along microtubule"/>
    <property type="evidence" value="ECO:0007669"/>
    <property type="project" value="TreeGrafter"/>
</dbReference>
<keyword evidence="5" id="KW-1185">Reference proteome</keyword>
<dbReference type="InterPro" id="IPR033494">
    <property type="entry name" value="NUDE"/>
</dbReference>
<feature type="coiled-coil region" evidence="3">
    <location>
        <begin position="7"/>
        <end position="172"/>
    </location>
</feature>
<sequence length="225" mass="26509">MDFKQQYDEMCQKYQQMEEEYNQFIEESQILEDQQQKNIDTLNKHLAQTQNQLLQQKEETQKARNELQQIQNQLEKQLIKKDAQIQEFQKTVQSLKLQIIDLEVDQDLNKNKIRQLEETNKDLEIKLDKVFEQLAMAQTDLESNKLQSQEEIERLKQTLKENQDELFAAKNSRVSITTSIPEVVKMPKIDSLRANAAGFNKSLTLIQALIKDLDDKMTLIRQPKA</sequence>
<accession>A0A8S1N3J9</accession>
<proteinExistence type="inferred from homology"/>
<evidence type="ECO:0000256" key="1">
    <source>
        <dbReference type="ARBA" id="ARBA00007429"/>
    </source>
</evidence>
<dbReference type="AlphaFoldDB" id="A0A8S1N3J9"/>
<dbReference type="GO" id="GO:0008017">
    <property type="term" value="F:microtubule binding"/>
    <property type="evidence" value="ECO:0007669"/>
    <property type="project" value="InterPro"/>
</dbReference>
<evidence type="ECO:0000313" key="4">
    <source>
        <dbReference type="EMBL" id="CAD8081624.1"/>
    </source>
</evidence>
<dbReference type="Proteomes" id="UP000688137">
    <property type="component" value="Unassembled WGS sequence"/>
</dbReference>
<dbReference type="GO" id="GO:0007059">
    <property type="term" value="P:chromosome segregation"/>
    <property type="evidence" value="ECO:0007669"/>
    <property type="project" value="TreeGrafter"/>
</dbReference>
<dbReference type="GO" id="GO:0000776">
    <property type="term" value="C:kinetochore"/>
    <property type="evidence" value="ECO:0007669"/>
    <property type="project" value="TreeGrafter"/>
</dbReference>
<dbReference type="EMBL" id="CAJJDM010000068">
    <property type="protein sequence ID" value="CAD8081624.1"/>
    <property type="molecule type" value="Genomic_DNA"/>
</dbReference>
<organism evidence="4 5">
    <name type="scientific">Paramecium primaurelia</name>
    <dbReference type="NCBI Taxonomy" id="5886"/>
    <lineage>
        <taxon>Eukaryota</taxon>
        <taxon>Sar</taxon>
        <taxon>Alveolata</taxon>
        <taxon>Ciliophora</taxon>
        <taxon>Intramacronucleata</taxon>
        <taxon>Oligohymenophorea</taxon>
        <taxon>Peniculida</taxon>
        <taxon>Parameciidae</taxon>
        <taxon>Paramecium</taxon>
    </lineage>
</organism>
<dbReference type="GO" id="GO:0000132">
    <property type="term" value="P:establishment of mitotic spindle orientation"/>
    <property type="evidence" value="ECO:0007669"/>
    <property type="project" value="TreeGrafter"/>
</dbReference>
<comment type="similarity">
    <text evidence="1">Belongs to the nudE family.</text>
</comment>
<protein>
    <submittedName>
        <fullName evidence="4">Uncharacterized protein</fullName>
    </submittedName>
</protein>
<dbReference type="GO" id="GO:0007020">
    <property type="term" value="P:microtubule nucleation"/>
    <property type="evidence" value="ECO:0007669"/>
    <property type="project" value="TreeGrafter"/>
</dbReference>
<gene>
    <name evidence="4" type="ORF">PPRIM_AZ9-3.1.T0660088</name>
</gene>
<dbReference type="GO" id="GO:0007100">
    <property type="term" value="P:mitotic centrosome separation"/>
    <property type="evidence" value="ECO:0007669"/>
    <property type="project" value="TreeGrafter"/>
</dbReference>
<keyword evidence="2 3" id="KW-0175">Coiled coil</keyword>
<evidence type="ECO:0000256" key="3">
    <source>
        <dbReference type="SAM" id="Coils"/>
    </source>
</evidence>
<comment type="caution">
    <text evidence="4">The sequence shown here is derived from an EMBL/GenBank/DDBJ whole genome shotgun (WGS) entry which is preliminary data.</text>
</comment>
<name>A0A8S1N3J9_PARPR</name>
<dbReference type="PANTHER" id="PTHR10921:SF1">
    <property type="entry name" value="NUCLEAR DISTRIBUTION PROTEIN NUDE HOMOLOG"/>
    <property type="match status" value="1"/>
</dbReference>
<reference evidence="4" key="1">
    <citation type="submission" date="2021-01" db="EMBL/GenBank/DDBJ databases">
        <authorList>
            <consortium name="Genoscope - CEA"/>
            <person name="William W."/>
        </authorList>
    </citation>
    <scope>NUCLEOTIDE SEQUENCE</scope>
</reference>
<evidence type="ECO:0000256" key="2">
    <source>
        <dbReference type="ARBA" id="ARBA00023054"/>
    </source>
</evidence>